<reference evidence="13 14" key="1">
    <citation type="journal article" date="2023" name="G3 (Bethesda)">
        <title>A chromosome-level genome assembly of Zasmidium syzygii isolated from banana leaves.</title>
        <authorList>
            <person name="van Westerhoven A.C."/>
            <person name="Mehrabi R."/>
            <person name="Talebi R."/>
            <person name="Steentjes M.B.F."/>
            <person name="Corcolon B."/>
            <person name="Chong P.A."/>
            <person name="Kema G.H.J."/>
            <person name="Seidl M.F."/>
        </authorList>
    </citation>
    <scope>NUCLEOTIDE SEQUENCE [LARGE SCALE GENOMIC DNA]</scope>
    <source>
        <strain evidence="13 14">P124</strain>
    </source>
</reference>
<feature type="region of interest" description="Disordered" evidence="11">
    <location>
        <begin position="85"/>
        <end position="148"/>
    </location>
</feature>
<dbReference type="Pfam" id="PF11789">
    <property type="entry name" value="zf-Nse"/>
    <property type="match status" value="1"/>
</dbReference>
<name>A0ABR0EXQ1_ZASCE</name>
<feature type="compositionally biased region" description="Basic and acidic residues" evidence="11">
    <location>
        <begin position="129"/>
        <end position="148"/>
    </location>
</feature>
<evidence type="ECO:0000313" key="14">
    <source>
        <dbReference type="Proteomes" id="UP001305779"/>
    </source>
</evidence>
<evidence type="ECO:0000259" key="12">
    <source>
        <dbReference type="PROSITE" id="PS51044"/>
    </source>
</evidence>
<keyword evidence="6 10" id="KW-0863">Zinc-finger</keyword>
<feature type="compositionally biased region" description="Low complexity" evidence="11">
    <location>
        <begin position="9"/>
        <end position="20"/>
    </location>
</feature>
<feature type="compositionally biased region" description="Acidic residues" evidence="11">
    <location>
        <begin position="200"/>
        <end position="217"/>
    </location>
</feature>
<dbReference type="Proteomes" id="UP001305779">
    <property type="component" value="Unassembled WGS sequence"/>
</dbReference>
<evidence type="ECO:0000256" key="6">
    <source>
        <dbReference type="ARBA" id="ARBA00022771"/>
    </source>
</evidence>
<feature type="region of interest" description="Disordered" evidence="11">
    <location>
        <begin position="173"/>
        <end position="230"/>
    </location>
</feature>
<accession>A0ABR0EXQ1</accession>
<sequence length="491" mass="55116">MNFSTRVRQSTAQPTPSQQSNAGTRRPTAGGSNTDLPPYEPPEFSLNPAAQRALAQLARTHNGSKLNERLDNALAEVTNAATDINDRLFDKNESLQRVKEKRRQRRQAAEEAGEEAGEEDDEGDGSMKNLEEDLELMRNKVKGMTDRMEQRVRKIVDAKHAVKHMTDAIVATADDARNNASTQASTLNTRSQRTRGRQDGEDDEEGSDGEELPDFDPTDPAAGTAPVNPPLEVFNKKVEDMKTQYQSFNHTERYAEDNDYRTFKRAVHDAQYRDDEVPLPHYTEWFNEDGTVAELGVTNAQGDEDDSDDDIAVSRATISTKCSLSLKEFEHPITSTKCPHSFEKVHIFDFINQSNQRMPPVNGRPGEKAAQCPIGGCQQLLSKSDLRVDPVLVRKIKRLQKAKEMEMEEDEEDDGRPPNGTQRRAHQIIDDDDDEEEDATNIDGMDVDDPPVNPKQEPRSSRPGPSEPPRPSQAIDLLDDDEEDEEQSMYD</sequence>
<keyword evidence="7" id="KW-0833">Ubl conjugation pathway</keyword>
<dbReference type="InterPro" id="IPR026846">
    <property type="entry name" value="Nse2(Mms21)"/>
</dbReference>
<dbReference type="PROSITE" id="PS51044">
    <property type="entry name" value="ZF_SP_RING"/>
    <property type="match status" value="1"/>
</dbReference>
<feature type="compositionally biased region" description="Polar residues" evidence="11">
    <location>
        <begin position="178"/>
        <end position="191"/>
    </location>
</feature>
<keyword evidence="8" id="KW-0862">Zinc</keyword>
<keyword evidence="5" id="KW-0479">Metal-binding</keyword>
<proteinExistence type="inferred from homology"/>
<dbReference type="Gene3D" id="3.30.40.10">
    <property type="entry name" value="Zinc/RING finger domain, C3HC4 (zinc finger)"/>
    <property type="match status" value="1"/>
</dbReference>
<feature type="compositionally biased region" description="Acidic residues" evidence="11">
    <location>
        <begin position="430"/>
        <end position="449"/>
    </location>
</feature>
<dbReference type="CDD" id="cd16651">
    <property type="entry name" value="SPL-RING_NSE2"/>
    <property type="match status" value="1"/>
</dbReference>
<evidence type="ECO:0000256" key="9">
    <source>
        <dbReference type="ARBA" id="ARBA00023242"/>
    </source>
</evidence>
<dbReference type="PANTHER" id="PTHR21330">
    <property type="entry name" value="E3 SUMO-PROTEIN LIGASE NSE2"/>
    <property type="match status" value="1"/>
</dbReference>
<evidence type="ECO:0000313" key="13">
    <source>
        <dbReference type="EMBL" id="KAK4506431.1"/>
    </source>
</evidence>
<feature type="compositionally biased region" description="Acidic residues" evidence="11">
    <location>
        <begin position="111"/>
        <end position="124"/>
    </location>
</feature>
<organism evidence="13 14">
    <name type="scientific">Zasmidium cellare</name>
    <name type="common">Wine cellar mold</name>
    <name type="synonym">Racodium cellare</name>
    <dbReference type="NCBI Taxonomy" id="395010"/>
    <lineage>
        <taxon>Eukaryota</taxon>
        <taxon>Fungi</taxon>
        <taxon>Dikarya</taxon>
        <taxon>Ascomycota</taxon>
        <taxon>Pezizomycotina</taxon>
        <taxon>Dothideomycetes</taxon>
        <taxon>Dothideomycetidae</taxon>
        <taxon>Mycosphaerellales</taxon>
        <taxon>Mycosphaerellaceae</taxon>
        <taxon>Zasmidium</taxon>
    </lineage>
</organism>
<gene>
    <name evidence="13" type="ORF">PRZ48_000163</name>
</gene>
<feature type="compositionally biased region" description="Acidic residues" evidence="11">
    <location>
        <begin position="477"/>
        <end position="491"/>
    </location>
</feature>
<evidence type="ECO:0000256" key="5">
    <source>
        <dbReference type="ARBA" id="ARBA00022723"/>
    </source>
</evidence>
<feature type="domain" description="SP-RING-type" evidence="12">
    <location>
        <begin position="307"/>
        <end position="401"/>
    </location>
</feature>
<dbReference type="SUPFAM" id="SSF57850">
    <property type="entry name" value="RING/U-box"/>
    <property type="match status" value="1"/>
</dbReference>
<evidence type="ECO:0000256" key="3">
    <source>
        <dbReference type="ARBA" id="ARBA00008212"/>
    </source>
</evidence>
<comment type="caution">
    <text evidence="13">The sequence shown here is derived from an EMBL/GenBank/DDBJ whole genome shotgun (WGS) entry which is preliminary data.</text>
</comment>
<dbReference type="InterPro" id="IPR004181">
    <property type="entry name" value="Znf_MIZ"/>
</dbReference>
<evidence type="ECO:0000256" key="1">
    <source>
        <dbReference type="ARBA" id="ARBA00004123"/>
    </source>
</evidence>
<evidence type="ECO:0000256" key="7">
    <source>
        <dbReference type="ARBA" id="ARBA00022786"/>
    </source>
</evidence>
<feature type="region of interest" description="Disordered" evidence="11">
    <location>
        <begin position="1"/>
        <end position="49"/>
    </location>
</feature>
<evidence type="ECO:0000256" key="10">
    <source>
        <dbReference type="PROSITE-ProRule" id="PRU00452"/>
    </source>
</evidence>
<dbReference type="PANTHER" id="PTHR21330:SF1">
    <property type="entry name" value="E3 SUMO-PROTEIN LIGASE NSE2"/>
    <property type="match status" value="1"/>
</dbReference>
<evidence type="ECO:0000256" key="8">
    <source>
        <dbReference type="ARBA" id="ARBA00022833"/>
    </source>
</evidence>
<feature type="region of interest" description="Disordered" evidence="11">
    <location>
        <begin position="401"/>
        <end position="491"/>
    </location>
</feature>
<dbReference type="InterPro" id="IPR013083">
    <property type="entry name" value="Znf_RING/FYVE/PHD"/>
</dbReference>
<keyword evidence="14" id="KW-1185">Reference proteome</keyword>
<comment type="subcellular location">
    <subcellularLocation>
        <location evidence="1">Nucleus</location>
    </subcellularLocation>
</comment>
<feature type="compositionally biased region" description="Basic and acidic residues" evidence="11">
    <location>
        <begin position="85"/>
        <end position="98"/>
    </location>
</feature>
<keyword evidence="4" id="KW-0808">Transferase</keyword>
<keyword evidence="9" id="KW-0539">Nucleus</keyword>
<evidence type="ECO:0000256" key="11">
    <source>
        <dbReference type="SAM" id="MobiDB-lite"/>
    </source>
</evidence>
<evidence type="ECO:0000256" key="2">
    <source>
        <dbReference type="ARBA" id="ARBA00004718"/>
    </source>
</evidence>
<comment type="pathway">
    <text evidence="2">Protein modification; protein sumoylation.</text>
</comment>
<comment type="similarity">
    <text evidence="3">Belongs to the NSE2 family.</text>
</comment>
<evidence type="ECO:0000256" key="4">
    <source>
        <dbReference type="ARBA" id="ARBA00022679"/>
    </source>
</evidence>
<dbReference type="EMBL" id="JAXOVC010000001">
    <property type="protein sequence ID" value="KAK4506431.1"/>
    <property type="molecule type" value="Genomic_DNA"/>
</dbReference>
<protein>
    <recommendedName>
        <fullName evidence="12">SP-RING-type domain-containing protein</fullName>
    </recommendedName>
</protein>